<dbReference type="Pfam" id="PF16835">
    <property type="entry name" value="SF3A2"/>
    <property type="match status" value="1"/>
</dbReference>
<evidence type="ECO:0000313" key="12">
    <source>
        <dbReference type="Proteomes" id="UP001329825"/>
    </source>
</evidence>
<dbReference type="Gene3D" id="2.60.40.2690">
    <property type="match status" value="1"/>
</dbReference>
<feature type="domain" description="U1-type" evidence="10">
    <location>
        <begin position="101"/>
        <end position="135"/>
    </location>
</feature>
<comment type="similarity">
    <text evidence="1">Belongs to the SF3A2 family.</text>
</comment>
<keyword evidence="3" id="KW-0479">Metal-binding</keyword>
<evidence type="ECO:0000256" key="5">
    <source>
        <dbReference type="ARBA" id="ARBA00022771"/>
    </source>
</evidence>
<evidence type="ECO:0000256" key="4">
    <source>
        <dbReference type="ARBA" id="ARBA00022728"/>
    </source>
</evidence>
<accession>A0ABZ1D2S9</accession>
<dbReference type="PANTHER" id="PTHR23205:SF0">
    <property type="entry name" value="SPLICING FACTOR 3A SUBUNIT 2"/>
    <property type="match status" value="1"/>
</dbReference>
<dbReference type="InterPro" id="IPR013087">
    <property type="entry name" value="Znf_C2H2_type"/>
</dbReference>
<keyword evidence="7" id="KW-0508">mRNA splicing</keyword>
<evidence type="ECO:0000256" key="3">
    <source>
        <dbReference type="ARBA" id="ARBA00022723"/>
    </source>
</evidence>
<dbReference type="GeneID" id="87956818"/>
<dbReference type="SMART" id="SM01050">
    <property type="entry name" value="CactinC_cactus"/>
    <property type="match status" value="1"/>
</dbReference>
<sequence length="269" mass="30770">MGKFDPVQKGDVVYMLPFPSSVEQFNQIRIASSTHLFNHRLTLSRKTGRPKRRWNRAGANKGSGGVAGASETAVDRRERLRRLALETIDLAKDPYILRTHLGTLECRLCLTLHVNEGSYLAHTQGKKHQTNLARRAAKDNKDASLMIQAAPSAAQQVKKKVFVKIGRPGYKIIKIREPVSQRMGLLFTVSLPEIKAGERPRRRFMSAFEQRREIPNRAFQYMVLAAEPYETISFAIPSKEMVDPEEDPDSTWEHWDQDEKVYSCQFLFK</sequence>
<evidence type="ECO:0000256" key="7">
    <source>
        <dbReference type="ARBA" id="ARBA00023187"/>
    </source>
</evidence>
<feature type="region of interest" description="Disordered" evidence="9">
    <location>
        <begin position="47"/>
        <end position="72"/>
    </location>
</feature>
<name>A0ABZ1D2S9_9TREE</name>
<dbReference type="SUPFAM" id="SSF57667">
    <property type="entry name" value="beta-beta-alpha zinc fingers"/>
    <property type="match status" value="1"/>
</dbReference>
<dbReference type="EMBL" id="CP141886">
    <property type="protein sequence ID" value="WRT67715.1"/>
    <property type="molecule type" value="Genomic_DNA"/>
</dbReference>
<dbReference type="InterPro" id="IPR031781">
    <property type="entry name" value="SF3A2_dom"/>
</dbReference>
<evidence type="ECO:0000256" key="2">
    <source>
        <dbReference type="ARBA" id="ARBA00022664"/>
    </source>
</evidence>
<keyword evidence="6" id="KW-0862">Zinc</keyword>
<evidence type="ECO:0000256" key="1">
    <source>
        <dbReference type="ARBA" id="ARBA00008995"/>
    </source>
</evidence>
<proteinExistence type="inferred from homology"/>
<keyword evidence="5" id="KW-0863">Zinc-finger</keyword>
<evidence type="ECO:0000256" key="9">
    <source>
        <dbReference type="SAM" id="MobiDB-lite"/>
    </source>
</evidence>
<keyword evidence="12" id="KW-1185">Reference proteome</keyword>
<dbReference type="Proteomes" id="UP001329825">
    <property type="component" value="Chromosome 6"/>
</dbReference>
<evidence type="ECO:0000256" key="6">
    <source>
        <dbReference type="ARBA" id="ARBA00022833"/>
    </source>
</evidence>
<dbReference type="InterPro" id="IPR003604">
    <property type="entry name" value="Matrin/U1-like-C_Znf_C2H2"/>
</dbReference>
<dbReference type="RefSeq" id="XP_062792455.1">
    <property type="nucleotide sequence ID" value="XM_062936404.1"/>
</dbReference>
<keyword evidence="8" id="KW-0539">Nucleus</keyword>
<evidence type="ECO:0000259" key="10">
    <source>
        <dbReference type="SMART" id="SM00451"/>
    </source>
</evidence>
<keyword evidence="2" id="KW-0507">mRNA processing</keyword>
<protein>
    <recommendedName>
        <fullName evidence="10">U1-type domain-containing protein</fullName>
    </recommendedName>
</protein>
<evidence type="ECO:0000256" key="8">
    <source>
        <dbReference type="ARBA" id="ARBA00023242"/>
    </source>
</evidence>
<keyword evidence="4" id="KW-0747">Spliceosome</keyword>
<organism evidence="11 12">
    <name type="scientific">Kwoniella shivajii</name>
    <dbReference type="NCBI Taxonomy" id="564305"/>
    <lineage>
        <taxon>Eukaryota</taxon>
        <taxon>Fungi</taxon>
        <taxon>Dikarya</taxon>
        <taxon>Basidiomycota</taxon>
        <taxon>Agaricomycotina</taxon>
        <taxon>Tremellomycetes</taxon>
        <taxon>Tremellales</taxon>
        <taxon>Cryptococcaceae</taxon>
        <taxon>Kwoniella</taxon>
    </lineage>
</organism>
<dbReference type="PANTHER" id="PTHR23205">
    <property type="entry name" value="SPLICING FACTOR 3A SUBUNIT 2"/>
    <property type="match status" value="1"/>
</dbReference>
<dbReference type="InterPro" id="IPR052092">
    <property type="entry name" value="SF3A2"/>
</dbReference>
<gene>
    <name evidence="11" type="ORF">IL334_004687</name>
</gene>
<evidence type="ECO:0000313" key="11">
    <source>
        <dbReference type="EMBL" id="WRT67715.1"/>
    </source>
</evidence>
<dbReference type="InterPro" id="IPR036236">
    <property type="entry name" value="Znf_C2H2_sf"/>
</dbReference>
<dbReference type="Pfam" id="PF12874">
    <property type="entry name" value="zf-met"/>
    <property type="match status" value="1"/>
</dbReference>
<dbReference type="SMART" id="SM00451">
    <property type="entry name" value="ZnF_U1"/>
    <property type="match status" value="1"/>
</dbReference>
<reference evidence="11 12" key="1">
    <citation type="submission" date="2024-01" db="EMBL/GenBank/DDBJ databases">
        <title>Comparative genomics of Cryptococcus and Kwoniella reveals pathogenesis evolution and contrasting modes of karyotype evolution via chromosome fusion or intercentromeric recombination.</title>
        <authorList>
            <person name="Coelho M.A."/>
            <person name="David-Palma M."/>
            <person name="Shea T."/>
            <person name="Bowers K."/>
            <person name="McGinley-Smith S."/>
            <person name="Mohammad A.W."/>
            <person name="Gnirke A."/>
            <person name="Yurkov A.M."/>
            <person name="Nowrousian M."/>
            <person name="Sun S."/>
            <person name="Cuomo C.A."/>
            <person name="Heitman J."/>
        </authorList>
    </citation>
    <scope>NUCLEOTIDE SEQUENCE [LARGE SCALE GENOMIC DNA]</scope>
    <source>
        <strain evidence="11">CBS 11374</strain>
    </source>
</reference>